<reference evidence="1" key="1">
    <citation type="submission" date="2020-04" db="EMBL/GenBank/DDBJ databases">
        <authorList>
            <person name="Chiriac C."/>
            <person name="Salcher M."/>
            <person name="Ghai R."/>
            <person name="Kavagutti S V."/>
        </authorList>
    </citation>
    <scope>NUCLEOTIDE SEQUENCE</scope>
</reference>
<organism evidence="1">
    <name type="scientific">uncultured Caudovirales phage</name>
    <dbReference type="NCBI Taxonomy" id="2100421"/>
    <lineage>
        <taxon>Viruses</taxon>
        <taxon>Duplodnaviria</taxon>
        <taxon>Heunggongvirae</taxon>
        <taxon>Uroviricota</taxon>
        <taxon>Caudoviricetes</taxon>
        <taxon>Peduoviridae</taxon>
        <taxon>Maltschvirus</taxon>
        <taxon>Maltschvirus maltsch</taxon>
    </lineage>
</organism>
<sequence>MTGYISKKMLGAARLPDTPSARAYLDRVLDDDDIQVYKKPWVDLTKEEKDACVLSSMYHTAWSSDIDVGTLIEVVSAKLKEKNA</sequence>
<dbReference type="EMBL" id="LR796614">
    <property type="protein sequence ID" value="CAB4155023.1"/>
    <property type="molecule type" value="Genomic_DNA"/>
</dbReference>
<name>A0A6J5N829_9CAUD</name>
<protein>
    <submittedName>
        <fullName evidence="1">Uncharacterized protein</fullName>
    </submittedName>
</protein>
<proteinExistence type="predicted"/>
<gene>
    <name evidence="1" type="ORF">UFOVP654_61</name>
</gene>
<accession>A0A6J5N829</accession>
<evidence type="ECO:0000313" key="1">
    <source>
        <dbReference type="EMBL" id="CAB4155023.1"/>
    </source>
</evidence>